<gene>
    <name evidence="2" type="ORF">EXIGLDRAFT_758968</name>
</gene>
<dbReference type="InParanoid" id="A0A165QHI4"/>
<feature type="region of interest" description="Disordered" evidence="1">
    <location>
        <begin position="38"/>
        <end position="73"/>
    </location>
</feature>
<evidence type="ECO:0000313" key="3">
    <source>
        <dbReference type="Proteomes" id="UP000077266"/>
    </source>
</evidence>
<dbReference type="OrthoDB" id="3268409at2759"/>
<evidence type="ECO:0000313" key="2">
    <source>
        <dbReference type="EMBL" id="KZW03626.1"/>
    </source>
</evidence>
<accession>A0A165QHI4</accession>
<organism evidence="2 3">
    <name type="scientific">Exidia glandulosa HHB12029</name>
    <dbReference type="NCBI Taxonomy" id="1314781"/>
    <lineage>
        <taxon>Eukaryota</taxon>
        <taxon>Fungi</taxon>
        <taxon>Dikarya</taxon>
        <taxon>Basidiomycota</taxon>
        <taxon>Agaricomycotina</taxon>
        <taxon>Agaricomycetes</taxon>
        <taxon>Auriculariales</taxon>
        <taxon>Exidiaceae</taxon>
        <taxon>Exidia</taxon>
    </lineage>
</organism>
<protein>
    <submittedName>
        <fullName evidence="2">Uncharacterized protein</fullName>
    </submittedName>
</protein>
<sequence>MDMLSTEQRCALERAQRELQQAGLGHLLQPSMLLPTSTSASASALPSLSSSARPTAAMEHPPSDPTPTGLFSASRTLSAPAKLLCSPAPARPFTAAEKAANGNVIHRKARVDALAIHPPQTTVEYPETGLLMGQRIAHLFSVDPERYVNPRHSFQFSFDKGHGGQASATCLLLTDANGSSISCSEWHGTCSSVKTCSFAPIASDAPPPRIPALPTFDDAEKRLFLSSFGFYCALLNRGCTFSSASGHAEDESDAGDCEDFSAANQEDHPLAGDAASRGPRAPCRSTCPGKLRLWANDDGKYFVSCSLRREGARGHLFLYGVEQYDVGYLKALFSDDHDSALAWERRAEQGGYGPLARCNRLASPSSQAYWSDWHRRPGFALERALMVAHSDCPAKCEVYVPHNLQLCPSVLVVCSNPHSHPLPPPTNTPPLVRRVFEGMLRSLDWQMADITPRRLVLNSRFMHHLRTALGWSQYRNPQLSDLHPSLGNFDHTSYLIGLVRNEVFPKGTGFNASVYQLVRETSLGRSERYVRVAESAQVNGATFRFVICMYPEQSEILRQAKRLTADAAFKRVVGWKEFELETWDDSGLRSITCARVFMTALSADAHLIVLKRIYQLVLEDCGAPWQFAYLHGAGTDTATSDQDNAEALAFGKFAQWIASSTLTPSNVLCTLTPYQHLAHFYTLCLTHHKRNLTPYKNKVTPSVFHAMQSLASAEPLPDINAVIATIRAGGKAAADWIDNKLVGDSWALRALYQPWSKIPLHKWKAAPRTTNGNEQAHHNVNLDGTRLSLLAGVMHGAEFDRRVLEGRRAVAETGVQTRFKVSDEFHRAERRLTRQVRVNDKILAISDAAMETEHAALKRLDEQQQRQVNILSTVSASSTTASSARKRLREISEQLPQQEDRVAARSITLAQPSNICCTVTPRHEAAIVSRRILRAHGLR</sequence>
<dbReference type="Proteomes" id="UP000077266">
    <property type="component" value="Unassembled WGS sequence"/>
</dbReference>
<reference evidence="2 3" key="1">
    <citation type="journal article" date="2016" name="Mol. Biol. Evol.">
        <title>Comparative Genomics of Early-Diverging Mushroom-Forming Fungi Provides Insights into the Origins of Lignocellulose Decay Capabilities.</title>
        <authorList>
            <person name="Nagy L.G."/>
            <person name="Riley R."/>
            <person name="Tritt A."/>
            <person name="Adam C."/>
            <person name="Daum C."/>
            <person name="Floudas D."/>
            <person name="Sun H."/>
            <person name="Yadav J.S."/>
            <person name="Pangilinan J."/>
            <person name="Larsson K.H."/>
            <person name="Matsuura K."/>
            <person name="Barry K."/>
            <person name="Labutti K."/>
            <person name="Kuo R."/>
            <person name="Ohm R.A."/>
            <person name="Bhattacharya S.S."/>
            <person name="Shirouzu T."/>
            <person name="Yoshinaga Y."/>
            <person name="Martin F.M."/>
            <person name="Grigoriev I.V."/>
            <person name="Hibbett D.S."/>
        </authorList>
    </citation>
    <scope>NUCLEOTIDE SEQUENCE [LARGE SCALE GENOMIC DNA]</scope>
    <source>
        <strain evidence="2 3">HHB12029</strain>
    </source>
</reference>
<keyword evidence="3" id="KW-1185">Reference proteome</keyword>
<evidence type="ECO:0000256" key="1">
    <source>
        <dbReference type="SAM" id="MobiDB-lite"/>
    </source>
</evidence>
<dbReference type="EMBL" id="KV425883">
    <property type="protein sequence ID" value="KZW03626.1"/>
    <property type="molecule type" value="Genomic_DNA"/>
</dbReference>
<dbReference type="AlphaFoldDB" id="A0A165QHI4"/>
<name>A0A165QHI4_EXIGL</name>
<feature type="compositionally biased region" description="Low complexity" evidence="1">
    <location>
        <begin position="38"/>
        <end position="57"/>
    </location>
</feature>
<proteinExistence type="predicted"/>